<evidence type="ECO:0000313" key="3">
    <source>
        <dbReference type="EMBL" id="RZS46813.1"/>
    </source>
</evidence>
<dbReference type="RefSeq" id="WP_130483666.1">
    <property type="nucleotide sequence ID" value="NZ_SGWV01000013.1"/>
</dbReference>
<comment type="caution">
    <text evidence="3">The sequence shown here is derived from an EMBL/GenBank/DDBJ whole genome shotgun (WGS) entry which is preliminary data.</text>
</comment>
<dbReference type="InterPro" id="IPR018392">
    <property type="entry name" value="LysM"/>
</dbReference>
<keyword evidence="1" id="KW-0732">Signal</keyword>
<dbReference type="Pfam" id="PF01476">
    <property type="entry name" value="LysM"/>
    <property type="match status" value="1"/>
</dbReference>
<dbReference type="AlphaFoldDB" id="A0A4V2EUY4"/>
<dbReference type="OrthoDB" id="9765158at2"/>
<evidence type="ECO:0000256" key="1">
    <source>
        <dbReference type="SAM" id="SignalP"/>
    </source>
</evidence>
<dbReference type="Gene3D" id="3.10.350.10">
    <property type="entry name" value="LysM domain"/>
    <property type="match status" value="1"/>
</dbReference>
<dbReference type="EMBL" id="SGWV01000013">
    <property type="protein sequence ID" value="RZS46813.1"/>
    <property type="molecule type" value="Genomic_DNA"/>
</dbReference>
<dbReference type="InterPro" id="IPR052196">
    <property type="entry name" value="Bact_Kbp"/>
</dbReference>
<dbReference type="InterPro" id="IPR036779">
    <property type="entry name" value="LysM_dom_sf"/>
</dbReference>
<evidence type="ECO:0000259" key="2">
    <source>
        <dbReference type="PROSITE" id="PS51782"/>
    </source>
</evidence>
<evidence type="ECO:0000313" key="4">
    <source>
        <dbReference type="Proteomes" id="UP000293433"/>
    </source>
</evidence>
<sequence length="399" mass="43430">MFLRHATVFRRRFAAPGSLAAALSGLVLLAGALGPDGVQAAEPNYPVTDAQRGTARQVAQAGVPLSELSPTAPDSYTVKRGDTLWDISSLFLRTPWRWPELWGMNLDAIRNPHLIYPGQMLVLVKNGGRAQLQVGRVIDASGTEKLSPRARETAMDRGPIGAINLTLIQPFLTDAVVLDSNELETAPRIVAGREGRVLLGRGDVAYVRGEMAPRRDWQVFRRAQPLTDPETGEVLGFEAAFVGTAEYLQPGEQRTLDDGKPEIIPATVSLKTLRQEAGVGDRLTAPQPRDDGRHVPHAPSSPLDAMVVSVYGEGLQAGQNQIIAINRGRSGGVEPGHVLAIWRAGSVVRDREDPERTSVRLPAERNGHLYVFRVFQRVSYGLILASETPVRRGDHITQP</sequence>
<dbReference type="CDD" id="cd00118">
    <property type="entry name" value="LysM"/>
    <property type="match status" value="1"/>
</dbReference>
<protein>
    <submittedName>
        <fullName evidence="3">LysM domain-containing protein</fullName>
    </submittedName>
</protein>
<reference evidence="3 4" key="1">
    <citation type="submission" date="2019-02" db="EMBL/GenBank/DDBJ databases">
        <title>Genomic Encyclopedia of Type Strains, Phase IV (KMG-IV): sequencing the most valuable type-strain genomes for metagenomic binning, comparative biology and taxonomic classification.</title>
        <authorList>
            <person name="Goeker M."/>
        </authorList>
    </citation>
    <scope>NUCLEOTIDE SEQUENCE [LARGE SCALE GENOMIC DNA]</scope>
    <source>
        <strain evidence="3 4">DSM 10617</strain>
    </source>
</reference>
<name>A0A4V2EUY4_9BURK</name>
<dbReference type="Proteomes" id="UP000293433">
    <property type="component" value="Unassembled WGS sequence"/>
</dbReference>
<feature type="signal peptide" evidence="1">
    <location>
        <begin position="1"/>
        <end position="40"/>
    </location>
</feature>
<keyword evidence="4" id="KW-1185">Reference proteome</keyword>
<dbReference type="SMART" id="SM00257">
    <property type="entry name" value="LysM"/>
    <property type="match status" value="1"/>
</dbReference>
<feature type="domain" description="LysM" evidence="2">
    <location>
        <begin position="74"/>
        <end position="123"/>
    </location>
</feature>
<dbReference type="PANTHER" id="PTHR34700:SF4">
    <property type="entry name" value="PHAGE-LIKE ELEMENT PBSX PROTEIN XKDP"/>
    <property type="match status" value="1"/>
</dbReference>
<organism evidence="3 4">
    <name type="scientific">Sphaerotilus mobilis</name>
    <dbReference type="NCBI Taxonomy" id="47994"/>
    <lineage>
        <taxon>Bacteria</taxon>
        <taxon>Pseudomonadati</taxon>
        <taxon>Pseudomonadota</taxon>
        <taxon>Betaproteobacteria</taxon>
        <taxon>Burkholderiales</taxon>
        <taxon>Sphaerotilaceae</taxon>
        <taxon>Sphaerotilus</taxon>
    </lineage>
</organism>
<dbReference type="PROSITE" id="PS51782">
    <property type="entry name" value="LYSM"/>
    <property type="match status" value="1"/>
</dbReference>
<feature type="chain" id="PRO_5020231156" evidence="1">
    <location>
        <begin position="41"/>
        <end position="399"/>
    </location>
</feature>
<proteinExistence type="predicted"/>
<accession>A0A4V2EUY4</accession>
<dbReference type="SUPFAM" id="SSF54106">
    <property type="entry name" value="LysM domain"/>
    <property type="match status" value="1"/>
</dbReference>
<gene>
    <name evidence="3" type="ORF">EV685_3844</name>
</gene>
<dbReference type="PANTHER" id="PTHR34700">
    <property type="entry name" value="POTASSIUM BINDING PROTEIN KBP"/>
    <property type="match status" value="1"/>
</dbReference>